<dbReference type="EMBL" id="UYJE01001612">
    <property type="protein sequence ID" value="VDI03639.1"/>
    <property type="molecule type" value="Genomic_DNA"/>
</dbReference>
<evidence type="ECO:0000313" key="2">
    <source>
        <dbReference type="EMBL" id="VDI03639.1"/>
    </source>
</evidence>
<sequence>MMYVSILIVLLSCSTYCHGNSESLHNKTITKPMIPVPLLNNLNAPLVAQLDVNAINIELKAYIQQEIANGVKIAMEELAASIFNKKVDDATVKLGESMQEKFVQASSAFQ</sequence>
<feature type="chain" id="PRO_5032817946" evidence="1">
    <location>
        <begin position="20"/>
        <end position="110"/>
    </location>
</feature>
<evidence type="ECO:0000313" key="3">
    <source>
        <dbReference type="Proteomes" id="UP000596742"/>
    </source>
</evidence>
<evidence type="ECO:0000256" key="1">
    <source>
        <dbReference type="SAM" id="SignalP"/>
    </source>
</evidence>
<dbReference type="AlphaFoldDB" id="A0A8B6CEW9"/>
<reference evidence="2" key="1">
    <citation type="submission" date="2018-11" db="EMBL/GenBank/DDBJ databases">
        <authorList>
            <person name="Alioto T."/>
            <person name="Alioto T."/>
        </authorList>
    </citation>
    <scope>NUCLEOTIDE SEQUENCE</scope>
</reference>
<protein>
    <submittedName>
        <fullName evidence="2">Uncharacterized protein</fullName>
    </submittedName>
</protein>
<comment type="caution">
    <text evidence="2">The sequence shown here is derived from an EMBL/GenBank/DDBJ whole genome shotgun (WGS) entry which is preliminary data.</text>
</comment>
<feature type="non-terminal residue" evidence="2">
    <location>
        <position position="110"/>
    </location>
</feature>
<feature type="signal peptide" evidence="1">
    <location>
        <begin position="1"/>
        <end position="19"/>
    </location>
</feature>
<proteinExistence type="predicted"/>
<keyword evidence="3" id="KW-1185">Reference proteome</keyword>
<name>A0A8B6CEW9_MYTGA</name>
<keyword evidence="1" id="KW-0732">Signal</keyword>
<organism evidence="2 3">
    <name type="scientific">Mytilus galloprovincialis</name>
    <name type="common">Mediterranean mussel</name>
    <dbReference type="NCBI Taxonomy" id="29158"/>
    <lineage>
        <taxon>Eukaryota</taxon>
        <taxon>Metazoa</taxon>
        <taxon>Spiralia</taxon>
        <taxon>Lophotrochozoa</taxon>
        <taxon>Mollusca</taxon>
        <taxon>Bivalvia</taxon>
        <taxon>Autobranchia</taxon>
        <taxon>Pteriomorphia</taxon>
        <taxon>Mytilida</taxon>
        <taxon>Mytiloidea</taxon>
        <taxon>Mytilidae</taxon>
        <taxon>Mytilinae</taxon>
        <taxon>Mytilus</taxon>
    </lineage>
</organism>
<dbReference type="Proteomes" id="UP000596742">
    <property type="component" value="Unassembled WGS sequence"/>
</dbReference>
<accession>A0A8B6CEW9</accession>
<gene>
    <name evidence="2" type="ORF">MGAL_10B061929</name>
</gene>